<reference evidence="1" key="1">
    <citation type="submission" date="2018-05" db="EMBL/GenBank/DDBJ databases">
        <authorList>
            <person name="Lanie J.A."/>
            <person name="Ng W.-L."/>
            <person name="Kazmierczak K.M."/>
            <person name="Andrzejewski T.M."/>
            <person name="Davidsen T.M."/>
            <person name="Wayne K.J."/>
            <person name="Tettelin H."/>
            <person name="Glass J.I."/>
            <person name="Rusch D."/>
            <person name="Podicherti R."/>
            <person name="Tsui H.-C.T."/>
            <person name="Winkler M.E."/>
        </authorList>
    </citation>
    <scope>NUCLEOTIDE SEQUENCE</scope>
</reference>
<dbReference type="Gene3D" id="3.40.50.720">
    <property type="entry name" value="NAD(P)-binding Rossmann-like Domain"/>
    <property type="match status" value="1"/>
</dbReference>
<dbReference type="InterPro" id="IPR036291">
    <property type="entry name" value="NAD(P)-bd_dom_sf"/>
</dbReference>
<proteinExistence type="predicted"/>
<evidence type="ECO:0000313" key="1">
    <source>
        <dbReference type="EMBL" id="SVB11892.1"/>
    </source>
</evidence>
<dbReference type="SUPFAM" id="SSF51735">
    <property type="entry name" value="NAD(P)-binding Rossmann-fold domains"/>
    <property type="match status" value="1"/>
</dbReference>
<feature type="non-terminal residue" evidence="1">
    <location>
        <position position="28"/>
    </location>
</feature>
<sequence>MTVKIGINGLGRIGRMVVRSIVERKKKN</sequence>
<name>A0A382BF55_9ZZZZ</name>
<evidence type="ECO:0008006" key="2">
    <source>
        <dbReference type="Google" id="ProtNLM"/>
    </source>
</evidence>
<gene>
    <name evidence="1" type="ORF">METZ01_LOCUS164746</name>
</gene>
<dbReference type="AlphaFoldDB" id="A0A382BF55"/>
<organism evidence="1">
    <name type="scientific">marine metagenome</name>
    <dbReference type="NCBI Taxonomy" id="408172"/>
    <lineage>
        <taxon>unclassified sequences</taxon>
        <taxon>metagenomes</taxon>
        <taxon>ecological metagenomes</taxon>
    </lineage>
</organism>
<protein>
    <recommendedName>
        <fullName evidence="2">Glyceraldehyde 3-phosphate dehydrogenase NAD(P) binding domain-containing protein</fullName>
    </recommendedName>
</protein>
<accession>A0A382BF55</accession>
<dbReference type="EMBL" id="UINC01029342">
    <property type="protein sequence ID" value="SVB11892.1"/>
    <property type="molecule type" value="Genomic_DNA"/>
</dbReference>